<comment type="caution">
    <text evidence="1">The sequence shown here is derived from an EMBL/GenBank/DDBJ whole genome shotgun (WGS) entry which is preliminary data.</text>
</comment>
<evidence type="ECO:0000313" key="2">
    <source>
        <dbReference type="Proteomes" id="UP000265520"/>
    </source>
</evidence>
<keyword evidence="2" id="KW-1185">Reference proteome</keyword>
<protein>
    <submittedName>
        <fullName evidence="1">Uncharacterized protein</fullName>
    </submittedName>
</protein>
<feature type="non-terminal residue" evidence="1">
    <location>
        <position position="1"/>
    </location>
</feature>
<reference evidence="1 2" key="1">
    <citation type="journal article" date="2018" name="Front. Plant Sci.">
        <title>Red Clover (Trifolium pratense) and Zigzag Clover (T. medium) - A Picture of Genomic Similarities and Differences.</title>
        <authorList>
            <person name="Dluhosova J."/>
            <person name="Istvanek J."/>
            <person name="Nedelnik J."/>
            <person name="Repkova J."/>
        </authorList>
    </citation>
    <scope>NUCLEOTIDE SEQUENCE [LARGE SCALE GENOMIC DNA]</scope>
    <source>
        <strain evidence="2">cv. 10/8</strain>
        <tissue evidence="1">Leaf</tissue>
    </source>
</reference>
<organism evidence="1 2">
    <name type="scientific">Trifolium medium</name>
    <dbReference type="NCBI Taxonomy" id="97028"/>
    <lineage>
        <taxon>Eukaryota</taxon>
        <taxon>Viridiplantae</taxon>
        <taxon>Streptophyta</taxon>
        <taxon>Embryophyta</taxon>
        <taxon>Tracheophyta</taxon>
        <taxon>Spermatophyta</taxon>
        <taxon>Magnoliopsida</taxon>
        <taxon>eudicotyledons</taxon>
        <taxon>Gunneridae</taxon>
        <taxon>Pentapetalae</taxon>
        <taxon>rosids</taxon>
        <taxon>fabids</taxon>
        <taxon>Fabales</taxon>
        <taxon>Fabaceae</taxon>
        <taxon>Papilionoideae</taxon>
        <taxon>50 kb inversion clade</taxon>
        <taxon>NPAAA clade</taxon>
        <taxon>Hologalegina</taxon>
        <taxon>IRL clade</taxon>
        <taxon>Trifolieae</taxon>
        <taxon>Trifolium</taxon>
    </lineage>
</organism>
<dbReference type="AlphaFoldDB" id="A0A392NXA4"/>
<sequence length="53" mass="6170">TNAYTDVAKDNLVTFQRARSETIVLPSRLRIPVQHCSYKSHYMDQPKGRFCQV</sequence>
<dbReference type="Proteomes" id="UP000265520">
    <property type="component" value="Unassembled WGS sequence"/>
</dbReference>
<accession>A0A392NXA4</accession>
<proteinExistence type="predicted"/>
<name>A0A392NXA4_9FABA</name>
<evidence type="ECO:0000313" key="1">
    <source>
        <dbReference type="EMBL" id="MCI04082.1"/>
    </source>
</evidence>
<dbReference type="EMBL" id="LXQA010054236">
    <property type="protein sequence ID" value="MCI04082.1"/>
    <property type="molecule type" value="Genomic_DNA"/>
</dbReference>